<dbReference type="PIRSF" id="PIRSF000190">
    <property type="entry name" value="Pyd_amn-ph_oxd"/>
    <property type="match status" value="1"/>
</dbReference>
<evidence type="ECO:0000256" key="10">
    <source>
        <dbReference type="SAM" id="MobiDB-lite"/>
    </source>
</evidence>
<comment type="catalytic activity">
    <reaction evidence="7">
        <text>pyridoxamine 5'-phosphate + O2 + H2O = pyridoxal 5'-phosphate + H2O2 + NH4(+)</text>
        <dbReference type="Rhea" id="RHEA:15817"/>
        <dbReference type="ChEBI" id="CHEBI:15377"/>
        <dbReference type="ChEBI" id="CHEBI:15379"/>
        <dbReference type="ChEBI" id="CHEBI:16240"/>
        <dbReference type="ChEBI" id="CHEBI:28938"/>
        <dbReference type="ChEBI" id="CHEBI:58451"/>
        <dbReference type="ChEBI" id="CHEBI:597326"/>
        <dbReference type="EC" id="1.4.3.5"/>
    </reaction>
</comment>
<feature type="domain" description="Pyridoxine 5'-phosphate oxidase dimerisation C-terminal" evidence="12">
    <location>
        <begin position="188"/>
        <end position="237"/>
    </location>
</feature>
<dbReference type="NCBIfam" id="NF004231">
    <property type="entry name" value="PRK05679.1"/>
    <property type="match status" value="1"/>
</dbReference>
<feature type="binding site" evidence="7 9">
    <location>
        <position position="113"/>
    </location>
    <ligand>
        <name>FMN</name>
        <dbReference type="ChEBI" id="CHEBI:58210"/>
    </ligand>
</feature>
<evidence type="ECO:0000256" key="6">
    <source>
        <dbReference type="ARBA" id="ARBA00023096"/>
    </source>
</evidence>
<dbReference type="GO" id="GO:0008615">
    <property type="term" value="P:pyridoxine biosynthetic process"/>
    <property type="evidence" value="ECO:0007669"/>
    <property type="project" value="UniProtKB-UniRule"/>
</dbReference>
<dbReference type="Gene3D" id="2.30.110.10">
    <property type="entry name" value="Electron Transport, Fmn-binding Protein, Chain A"/>
    <property type="match status" value="1"/>
</dbReference>
<dbReference type="PROSITE" id="PS01064">
    <property type="entry name" value="PYRIDOX_OXIDASE"/>
    <property type="match status" value="1"/>
</dbReference>
<evidence type="ECO:0000313" key="14">
    <source>
        <dbReference type="Proteomes" id="UP000572680"/>
    </source>
</evidence>
<comment type="similarity">
    <text evidence="1 7">Belongs to the pyridoxamine 5'-phosphate oxidase family.</text>
</comment>
<comment type="function">
    <text evidence="7">Catalyzes the oxidation of either pyridoxine 5'-phosphate (PNP) or pyridoxamine 5'-phosphate (PMP) into pyridoxal 5'-phosphate (PLP).</text>
</comment>
<feature type="binding site" evidence="7 8">
    <location>
        <begin position="207"/>
        <end position="209"/>
    </location>
    <ligand>
        <name>substrate</name>
    </ligand>
</feature>
<dbReference type="AlphaFoldDB" id="A0A7W3M094"/>
<protein>
    <recommendedName>
        <fullName evidence="7">Pyridoxine/pyridoxamine 5'-phosphate oxidase</fullName>
        <ecNumber evidence="7">1.4.3.5</ecNumber>
    </recommendedName>
    <alternativeName>
        <fullName evidence="7">PNP/PMP oxidase</fullName>
        <shortName evidence="7">PNPOx</shortName>
    </alternativeName>
    <alternativeName>
        <fullName evidence="7">Pyridoxal 5'-phosphate synthase</fullName>
    </alternativeName>
</protein>
<name>A0A7W3M094_ACTNM</name>
<comment type="pathway">
    <text evidence="7">Cofactor metabolism; pyridoxal 5'-phosphate salvage; pyridoxal 5'-phosphate from pyridoxine 5'-phosphate: step 1/1.</text>
</comment>
<dbReference type="EC" id="1.4.3.5" evidence="7"/>
<evidence type="ECO:0000256" key="5">
    <source>
        <dbReference type="ARBA" id="ARBA00023002"/>
    </source>
</evidence>
<evidence type="ECO:0000259" key="11">
    <source>
        <dbReference type="Pfam" id="PF01243"/>
    </source>
</evidence>
<dbReference type="PANTHER" id="PTHR10851:SF0">
    <property type="entry name" value="PYRIDOXINE-5'-PHOSPHATE OXIDASE"/>
    <property type="match status" value="1"/>
</dbReference>
<dbReference type="FunFam" id="2.30.110.10:FF:000020">
    <property type="entry name" value="PNPO isoform 11"/>
    <property type="match status" value="1"/>
</dbReference>
<feature type="binding site" evidence="7 9">
    <location>
        <position position="211"/>
    </location>
    <ligand>
        <name>FMN</name>
        <dbReference type="ChEBI" id="CHEBI:58210"/>
    </ligand>
</feature>
<dbReference type="InterPro" id="IPR019740">
    <property type="entry name" value="Pyridox_Oxase_CS"/>
</dbReference>
<dbReference type="InterPro" id="IPR019576">
    <property type="entry name" value="Pyridoxamine_oxidase_dimer_C"/>
</dbReference>
<feature type="binding site" evidence="7 9">
    <location>
        <begin position="84"/>
        <end position="85"/>
    </location>
    <ligand>
        <name>FMN</name>
        <dbReference type="ChEBI" id="CHEBI:58210"/>
    </ligand>
</feature>
<feature type="binding site" evidence="8">
    <location>
        <begin position="16"/>
        <end position="19"/>
    </location>
    <ligand>
        <name>substrate</name>
    </ligand>
</feature>
<evidence type="ECO:0000256" key="9">
    <source>
        <dbReference type="PIRSR" id="PIRSR000190-2"/>
    </source>
</evidence>
<keyword evidence="14" id="KW-1185">Reference proteome</keyword>
<reference evidence="13 14" key="1">
    <citation type="submission" date="2020-08" db="EMBL/GenBank/DDBJ databases">
        <title>Genomic Encyclopedia of Type Strains, Phase IV (KMG-IV): sequencing the most valuable type-strain genomes for metagenomic binning, comparative biology and taxonomic classification.</title>
        <authorList>
            <person name="Goeker M."/>
        </authorList>
    </citation>
    <scope>NUCLEOTIDE SEQUENCE [LARGE SCALE GENOMIC DNA]</scope>
    <source>
        <strain evidence="13 14">DSM 44197</strain>
    </source>
</reference>
<evidence type="ECO:0000259" key="12">
    <source>
        <dbReference type="Pfam" id="PF10590"/>
    </source>
</evidence>
<feature type="domain" description="Pyridoxamine 5'-phosphate oxidase N-terminal" evidence="11">
    <location>
        <begin position="41"/>
        <end position="160"/>
    </location>
</feature>
<keyword evidence="4 7" id="KW-0288">FMN</keyword>
<feature type="binding site" evidence="7 9">
    <location>
        <begin position="69"/>
        <end position="74"/>
    </location>
    <ligand>
        <name>FMN</name>
        <dbReference type="ChEBI" id="CHEBI:58210"/>
    </ligand>
</feature>
<keyword evidence="6 7" id="KW-0664">Pyridoxine biosynthesis</keyword>
<feature type="binding site" evidence="7 9">
    <location>
        <begin position="149"/>
        <end position="150"/>
    </location>
    <ligand>
        <name>FMN</name>
        <dbReference type="ChEBI" id="CHEBI:58210"/>
    </ligand>
</feature>
<comment type="catalytic activity">
    <reaction evidence="7">
        <text>pyridoxine 5'-phosphate + O2 = pyridoxal 5'-phosphate + H2O2</text>
        <dbReference type="Rhea" id="RHEA:15149"/>
        <dbReference type="ChEBI" id="CHEBI:15379"/>
        <dbReference type="ChEBI" id="CHEBI:16240"/>
        <dbReference type="ChEBI" id="CHEBI:58589"/>
        <dbReference type="ChEBI" id="CHEBI:597326"/>
        <dbReference type="EC" id="1.4.3.5"/>
    </reaction>
</comment>
<evidence type="ECO:0000256" key="7">
    <source>
        <dbReference type="HAMAP-Rule" id="MF_01629"/>
    </source>
</evidence>
<keyword evidence="3 7" id="KW-0285">Flavoprotein</keyword>
<dbReference type="GO" id="GO:0004733">
    <property type="term" value="F:pyridoxamine phosphate oxidase activity"/>
    <property type="evidence" value="ECO:0007669"/>
    <property type="project" value="UniProtKB-UniRule"/>
</dbReference>
<dbReference type="GO" id="GO:0010181">
    <property type="term" value="F:FMN binding"/>
    <property type="evidence" value="ECO:0007669"/>
    <property type="project" value="UniProtKB-UniRule"/>
</dbReference>
<dbReference type="HAMAP" id="MF_01629">
    <property type="entry name" value="PdxH"/>
    <property type="match status" value="1"/>
</dbReference>
<evidence type="ECO:0000256" key="2">
    <source>
        <dbReference type="ARBA" id="ARBA00011738"/>
    </source>
</evidence>
<organism evidence="13 14">
    <name type="scientific">Actinomadura namibiensis</name>
    <dbReference type="NCBI Taxonomy" id="182080"/>
    <lineage>
        <taxon>Bacteria</taxon>
        <taxon>Bacillati</taxon>
        <taxon>Actinomycetota</taxon>
        <taxon>Actinomycetes</taxon>
        <taxon>Streptosporangiales</taxon>
        <taxon>Thermomonosporaceae</taxon>
        <taxon>Actinomadura</taxon>
    </lineage>
</organism>
<feature type="binding site" evidence="7 8">
    <location>
        <position position="131"/>
    </location>
    <ligand>
        <name>substrate</name>
    </ligand>
</feature>
<dbReference type="Pfam" id="PF01243">
    <property type="entry name" value="PNPOx_N"/>
    <property type="match status" value="1"/>
</dbReference>
<comment type="subunit">
    <text evidence="2 7">Homodimer.</text>
</comment>
<dbReference type="Proteomes" id="UP000572680">
    <property type="component" value="Unassembled WGS sequence"/>
</dbReference>
<feature type="binding site" evidence="7 8">
    <location>
        <position position="139"/>
    </location>
    <ligand>
        <name>substrate</name>
    </ligand>
</feature>
<evidence type="ECO:0000256" key="3">
    <source>
        <dbReference type="ARBA" id="ARBA00022630"/>
    </source>
</evidence>
<proteinExistence type="inferred from homology"/>
<dbReference type="PANTHER" id="PTHR10851">
    <property type="entry name" value="PYRIDOXINE-5-PHOSPHATE OXIDASE"/>
    <property type="match status" value="1"/>
</dbReference>
<evidence type="ECO:0000256" key="1">
    <source>
        <dbReference type="ARBA" id="ARBA00007301"/>
    </source>
</evidence>
<dbReference type="InterPro" id="IPR000659">
    <property type="entry name" value="Pyridox_Oxase"/>
</dbReference>
<sequence>MDRTAAHNTPDPARLRRSYEGAGLTEDSVPADPFTLFAAWFTEAAAAGLPEPNAMVLATASADGTPDARTVLLKGFGPDGFRFFTNLTSVKGAQLAANPRAALVFPWHDLHRQIRVSGPVTRLTREEDAAYFRSRPYGSRLGAWASEHQSGVIPDRRTLAERYAALAERWPKPADGDDFDAVPLPEFWGGYRVVPTAVEFWQGRPNRLHDRLRYRRAPSAEREPDGSGEWVLERLSP</sequence>
<dbReference type="InterPro" id="IPR011576">
    <property type="entry name" value="Pyridox_Oxase_N"/>
</dbReference>
<dbReference type="NCBIfam" id="TIGR00558">
    <property type="entry name" value="pdxH"/>
    <property type="match status" value="1"/>
</dbReference>
<dbReference type="EMBL" id="JACJIA010000025">
    <property type="protein sequence ID" value="MBA8957576.1"/>
    <property type="molecule type" value="Genomic_DNA"/>
</dbReference>
<comment type="pathway">
    <text evidence="7">Cofactor metabolism; pyridoxal 5'-phosphate salvage; pyridoxal 5'-phosphate from pyridoxamine 5'-phosphate: step 1/1.</text>
</comment>
<dbReference type="InterPro" id="IPR012349">
    <property type="entry name" value="Split_barrel_FMN-bd"/>
</dbReference>
<dbReference type="SUPFAM" id="SSF50475">
    <property type="entry name" value="FMN-binding split barrel"/>
    <property type="match status" value="1"/>
</dbReference>
<dbReference type="Pfam" id="PF10590">
    <property type="entry name" value="PNP_phzG_C"/>
    <property type="match status" value="1"/>
</dbReference>
<evidence type="ECO:0000256" key="8">
    <source>
        <dbReference type="PIRSR" id="PIRSR000190-1"/>
    </source>
</evidence>
<accession>A0A7W3M094</accession>
<dbReference type="RefSeq" id="WP_182849377.1">
    <property type="nucleotide sequence ID" value="NZ_BAAALP010000130.1"/>
</dbReference>
<gene>
    <name evidence="7" type="primary">pdxH</name>
    <name evidence="13" type="ORF">HNR61_009269</name>
</gene>
<comment type="cofactor">
    <cofactor evidence="7 9">
        <name>FMN</name>
        <dbReference type="ChEBI" id="CHEBI:58210"/>
    </cofactor>
    <text evidence="7 9">Binds 1 FMN per subunit.</text>
</comment>
<feature type="binding site" evidence="7 8">
    <location>
        <position position="135"/>
    </location>
    <ligand>
        <name>substrate</name>
    </ligand>
</feature>
<comment type="caution">
    <text evidence="13">The sequence shown here is derived from an EMBL/GenBank/DDBJ whole genome shotgun (WGS) entry which is preliminary data.</text>
</comment>
<dbReference type="UniPathway" id="UPA01068">
    <property type="reaction ID" value="UER00304"/>
</dbReference>
<feature type="binding site" evidence="7 9">
    <location>
        <position position="201"/>
    </location>
    <ligand>
        <name>FMN</name>
        <dbReference type="ChEBI" id="CHEBI:58210"/>
    </ligand>
</feature>
<evidence type="ECO:0000256" key="4">
    <source>
        <dbReference type="ARBA" id="ARBA00022643"/>
    </source>
</evidence>
<feature type="binding site" evidence="7 8">
    <location>
        <position position="74"/>
    </location>
    <ligand>
        <name>substrate</name>
    </ligand>
</feature>
<evidence type="ECO:0000313" key="13">
    <source>
        <dbReference type="EMBL" id="MBA8957576.1"/>
    </source>
</evidence>
<comment type="caution">
    <text evidence="7">Lacks conserved residue(s) required for the propagation of feature annotation.</text>
</comment>
<keyword evidence="5 7" id="KW-0560">Oxidoreductase</keyword>
<feature type="binding site" evidence="7 9">
    <location>
        <position position="91"/>
    </location>
    <ligand>
        <name>FMN</name>
        <dbReference type="ChEBI" id="CHEBI:58210"/>
    </ligand>
</feature>
<feature type="region of interest" description="Disordered" evidence="10">
    <location>
        <begin position="217"/>
        <end position="237"/>
    </location>
</feature>